<evidence type="ECO:0000313" key="2">
    <source>
        <dbReference type="EMBL" id="MBW0468828.1"/>
    </source>
</evidence>
<evidence type="ECO:0000313" key="3">
    <source>
        <dbReference type="Proteomes" id="UP000765509"/>
    </source>
</evidence>
<protein>
    <submittedName>
        <fullName evidence="2">Uncharacterized protein</fullName>
    </submittedName>
</protein>
<organism evidence="2 3">
    <name type="scientific">Austropuccinia psidii MF-1</name>
    <dbReference type="NCBI Taxonomy" id="1389203"/>
    <lineage>
        <taxon>Eukaryota</taxon>
        <taxon>Fungi</taxon>
        <taxon>Dikarya</taxon>
        <taxon>Basidiomycota</taxon>
        <taxon>Pucciniomycotina</taxon>
        <taxon>Pucciniomycetes</taxon>
        <taxon>Pucciniales</taxon>
        <taxon>Sphaerophragmiaceae</taxon>
        <taxon>Austropuccinia</taxon>
    </lineage>
</organism>
<sequence length="98" mass="11003">MTTRRRSQYSIKSYGAVLRSRVDPSMWKRKGKVPSGTESAQESAISQSQVPEIPIISGEELDLSMSNSNRYKSHSEGSNRHIHEQVQTILHHVQGQGL</sequence>
<proteinExistence type="predicted"/>
<accession>A0A9Q3BPC1</accession>
<feature type="region of interest" description="Disordered" evidence="1">
    <location>
        <begin position="27"/>
        <end position="51"/>
    </location>
</feature>
<keyword evidence="3" id="KW-1185">Reference proteome</keyword>
<dbReference type="Proteomes" id="UP000765509">
    <property type="component" value="Unassembled WGS sequence"/>
</dbReference>
<dbReference type="AlphaFoldDB" id="A0A9Q3BPC1"/>
<feature type="compositionally biased region" description="Low complexity" evidence="1">
    <location>
        <begin position="38"/>
        <end position="49"/>
    </location>
</feature>
<comment type="caution">
    <text evidence="2">The sequence shown here is derived from an EMBL/GenBank/DDBJ whole genome shotgun (WGS) entry which is preliminary data.</text>
</comment>
<evidence type="ECO:0000256" key="1">
    <source>
        <dbReference type="SAM" id="MobiDB-lite"/>
    </source>
</evidence>
<gene>
    <name evidence="2" type="ORF">O181_008543</name>
</gene>
<name>A0A9Q3BPC1_9BASI</name>
<dbReference type="EMBL" id="AVOT02001990">
    <property type="protein sequence ID" value="MBW0468828.1"/>
    <property type="molecule type" value="Genomic_DNA"/>
</dbReference>
<reference evidence="2" key="1">
    <citation type="submission" date="2021-03" db="EMBL/GenBank/DDBJ databases">
        <title>Draft genome sequence of rust myrtle Austropuccinia psidii MF-1, a brazilian biotype.</title>
        <authorList>
            <person name="Quecine M.C."/>
            <person name="Pachon D.M.R."/>
            <person name="Bonatelli M.L."/>
            <person name="Correr F.H."/>
            <person name="Franceschini L.M."/>
            <person name="Leite T.F."/>
            <person name="Margarido G.R.A."/>
            <person name="Almeida C.A."/>
            <person name="Ferrarezi J.A."/>
            <person name="Labate C.A."/>
        </authorList>
    </citation>
    <scope>NUCLEOTIDE SEQUENCE</scope>
    <source>
        <strain evidence="2">MF-1</strain>
    </source>
</reference>